<dbReference type="Gene3D" id="3.30.160.130">
    <property type="entry name" value="ykff protein like domains"/>
    <property type="match status" value="1"/>
</dbReference>
<proteinExistence type="inferred from homology"/>
<dbReference type="Pfam" id="PF06006">
    <property type="entry name" value="DUF905"/>
    <property type="match status" value="1"/>
</dbReference>
<name>A0A376FAR8_ENTAS</name>
<evidence type="ECO:0000313" key="3">
    <source>
        <dbReference type="Proteomes" id="UP000255163"/>
    </source>
</evidence>
<gene>
    <name evidence="2" type="primary">cbtA</name>
    <name evidence="2" type="ORF">NCTC12123_03077</name>
</gene>
<dbReference type="InterPro" id="IPR009610">
    <property type="entry name" value="CbtA_toxin"/>
</dbReference>
<dbReference type="AlphaFoldDB" id="A0A376FAR8"/>
<dbReference type="Proteomes" id="UP000255163">
    <property type="component" value="Unassembled WGS sequence"/>
</dbReference>
<dbReference type="SUPFAM" id="SSF54786">
    <property type="entry name" value="YcfA/nrd intein domain"/>
    <property type="match status" value="1"/>
</dbReference>
<dbReference type="InterPro" id="IPR009253">
    <property type="entry name" value="DUF905"/>
</dbReference>
<evidence type="ECO:0000313" key="2">
    <source>
        <dbReference type="EMBL" id="STD22046.1"/>
    </source>
</evidence>
<protein>
    <submittedName>
        <fullName evidence="2">YpjF toxin protein</fullName>
    </submittedName>
</protein>
<organism evidence="2 3">
    <name type="scientific">Enterobacter asburiae</name>
    <dbReference type="NCBI Taxonomy" id="61645"/>
    <lineage>
        <taxon>Bacteria</taxon>
        <taxon>Pseudomonadati</taxon>
        <taxon>Pseudomonadota</taxon>
        <taxon>Gammaproteobacteria</taxon>
        <taxon>Enterobacterales</taxon>
        <taxon>Enterobacteriaceae</taxon>
        <taxon>Enterobacter</taxon>
        <taxon>Enterobacter cloacae complex</taxon>
    </lineage>
</organism>
<evidence type="ECO:0000256" key="1">
    <source>
        <dbReference type="ARBA" id="ARBA00007059"/>
    </source>
</evidence>
<dbReference type="EMBL" id="UFYI01000007">
    <property type="protein sequence ID" value="STD22046.1"/>
    <property type="molecule type" value="Genomic_DNA"/>
</dbReference>
<dbReference type="Pfam" id="PF06755">
    <property type="entry name" value="CbtA_toxin"/>
    <property type="match status" value="1"/>
</dbReference>
<sequence length="205" mass="22813">MKKQPVSPTRVASCCLSPAEVWRTLLTHLLAQHYGLTLSDTPFGEEDTIQAHIEAGVPMAEALNAVVEMYDLVRTDRDNAGFILGSPLITTIDVLRARKATGLLNRGTYKAVSHITQGRRSAPDRATIAEPEAPLPLLPSDTFTRQDAERVVSAYDRVAIEDDQHTHFRLAIRDAEGQLIWRVWNFEPGAGQGLNHYLQRYGVKK</sequence>
<comment type="similarity">
    <text evidence="1">Belongs to the UPF0401 family.</text>
</comment>
<accession>A0A376FAR8</accession>
<reference evidence="2 3" key="1">
    <citation type="submission" date="2018-06" db="EMBL/GenBank/DDBJ databases">
        <authorList>
            <consortium name="Pathogen Informatics"/>
            <person name="Doyle S."/>
        </authorList>
    </citation>
    <scope>NUCLEOTIDE SEQUENCE [LARGE SCALE GENOMIC DNA]</scope>
    <source>
        <strain evidence="2 3">NCTC12123</strain>
    </source>
</reference>
<dbReference type="InterPro" id="IPR038612">
    <property type="entry name" value="YkfF-like_sf"/>
</dbReference>